<accession>H6BXR8</accession>
<dbReference type="GeneID" id="20310086"/>
<dbReference type="Pfam" id="PF13924">
    <property type="entry name" value="Lipocalin_5"/>
    <property type="match status" value="1"/>
</dbReference>
<name>H6BXR8_EXODN</name>
<dbReference type="InterPro" id="IPR024311">
    <property type="entry name" value="Lipocalin-like"/>
</dbReference>
<proteinExistence type="predicted"/>
<dbReference type="EMBL" id="JH226133">
    <property type="protein sequence ID" value="EHY57409.1"/>
    <property type="molecule type" value="Genomic_DNA"/>
</dbReference>
<dbReference type="Proteomes" id="UP000007304">
    <property type="component" value="Unassembled WGS sequence"/>
</dbReference>
<gene>
    <name evidence="2" type="ORF">HMPREF1120_05447</name>
</gene>
<dbReference type="RefSeq" id="XP_009157869.1">
    <property type="nucleotide sequence ID" value="XM_009159621.1"/>
</dbReference>
<evidence type="ECO:0000259" key="1">
    <source>
        <dbReference type="Pfam" id="PF13924"/>
    </source>
</evidence>
<evidence type="ECO:0000313" key="2">
    <source>
        <dbReference type="EMBL" id="EHY57409.1"/>
    </source>
</evidence>
<dbReference type="OrthoDB" id="3904217at2759"/>
<dbReference type="AlphaFoldDB" id="H6BXR8"/>
<evidence type="ECO:0000313" key="3">
    <source>
        <dbReference type="Proteomes" id="UP000007304"/>
    </source>
</evidence>
<sequence>MEGLSSSFINMTNVFEKHRDKLAGVWTLISWEMYDSEGPEGKLVSRPHGDKPLGKVVISQSGYLSAILVTPSCLTPPLPSDDWSQASNEDVLRIGRNLTTYAGPMEVHERDNNSGELLWHTTVEIAHNPNWIGKHQTRLARYSEEGGVLYMTLRPVKPYVHKDGTKTWGVLKWKKVGP</sequence>
<keyword evidence="3" id="KW-1185">Reference proteome</keyword>
<dbReference type="VEuPathDB" id="FungiDB:HMPREF1120_05447"/>
<feature type="domain" description="Lipocalin-like" evidence="1">
    <location>
        <begin position="24"/>
        <end position="176"/>
    </location>
</feature>
<reference evidence="2" key="1">
    <citation type="submission" date="2011-07" db="EMBL/GenBank/DDBJ databases">
        <title>The Genome Sequence of Exophiala (Wangiella) dermatitidis NIH/UT8656.</title>
        <authorList>
            <consortium name="The Broad Institute Genome Sequencing Platform"/>
            <person name="Cuomo C."/>
            <person name="Wang Z."/>
            <person name="Hunicke-Smith S."/>
            <person name="Szanislo P.J."/>
            <person name="Earl A."/>
            <person name="Young S.K."/>
            <person name="Zeng Q."/>
            <person name="Gargeya S."/>
            <person name="Fitzgerald M."/>
            <person name="Haas B."/>
            <person name="Abouelleil A."/>
            <person name="Alvarado L."/>
            <person name="Arachchi H.M."/>
            <person name="Berlin A."/>
            <person name="Brown A."/>
            <person name="Chapman S.B."/>
            <person name="Chen Z."/>
            <person name="Dunbar C."/>
            <person name="Freedman E."/>
            <person name="Gearin G."/>
            <person name="Gellesch M."/>
            <person name="Goldberg J."/>
            <person name="Griggs A."/>
            <person name="Gujja S."/>
            <person name="Heiman D."/>
            <person name="Howarth C."/>
            <person name="Larson L."/>
            <person name="Lui A."/>
            <person name="MacDonald P.J.P."/>
            <person name="Montmayeur A."/>
            <person name="Murphy C."/>
            <person name="Neiman D."/>
            <person name="Pearson M."/>
            <person name="Priest M."/>
            <person name="Roberts A."/>
            <person name="Saif S."/>
            <person name="Shea T."/>
            <person name="Shenoy N."/>
            <person name="Sisk P."/>
            <person name="Stolte C."/>
            <person name="Sykes S."/>
            <person name="Wortman J."/>
            <person name="Nusbaum C."/>
            <person name="Birren B."/>
        </authorList>
    </citation>
    <scope>NUCLEOTIDE SEQUENCE</scope>
    <source>
        <strain evidence="2">NIH/UT8656</strain>
    </source>
</reference>
<dbReference type="OMA" id="RMGGIEE"/>
<organism evidence="2 3">
    <name type="scientific">Exophiala dermatitidis (strain ATCC 34100 / CBS 525.76 / NIH/UT8656)</name>
    <name type="common">Black yeast</name>
    <name type="synonym">Wangiella dermatitidis</name>
    <dbReference type="NCBI Taxonomy" id="858893"/>
    <lineage>
        <taxon>Eukaryota</taxon>
        <taxon>Fungi</taxon>
        <taxon>Dikarya</taxon>
        <taxon>Ascomycota</taxon>
        <taxon>Pezizomycotina</taxon>
        <taxon>Eurotiomycetes</taxon>
        <taxon>Chaetothyriomycetidae</taxon>
        <taxon>Chaetothyriales</taxon>
        <taxon>Herpotrichiellaceae</taxon>
        <taxon>Exophiala</taxon>
    </lineage>
</organism>
<protein>
    <recommendedName>
        <fullName evidence="1">Lipocalin-like domain-containing protein</fullName>
    </recommendedName>
</protein>
<dbReference type="InParanoid" id="H6BXR8"/>